<keyword evidence="1" id="KW-1133">Transmembrane helix</keyword>
<proteinExistence type="predicted"/>
<accession>A0A934KM37</accession>
<feature type="transmembrane region" description="Helical" evidence="1">
    <location>
        <begin position="81"/>
        <end position="104"/>
    </location>
</feature>
<dbReference type="EMBL" id="JAEKNN010000058">
    <property type="protein sequence ID" value="MBJ7610182.1"/>
    <property type="molecule type" value="Genomic_DNA"/>
</dbReference>
<organism evidence="2 3">
    <name type="scientific">Candidatus Amunia macphersoniae</name>
    <dbReference type="NCBI Taxonomy" id="3127014"/>
    <lineage>
        <taxon>Bacteria</taxon>
        <taxon>Bacillati</taxon>
        <taxon>Candidatus Dormiibacterota</taxon>
        <taxon>Candidatus Dormibacteria</taxon>
        <taxon>Candidatus Aeolococcales</taxon>
        <taxon>Candidatus Aeolococcaceae</taxon>
        <taxon>Candidatus Amunia</taxon>
    </lineage>
</organism>
<name>A0A934KM37_9BACT</name>
<evidence type="ECO:0000313" key="3">
    <source>
        <dbReference type="Proteomes" id="UP000614410"/>
    </source>
</evidence>
<dbReference type="AlphaFoldDB" id="A0A934KM37"/>
<sequence length="111" mass="11802">MIAAGESGVVGTMAVELRNPNTFPFWLLVVTAYCVFVLAFAWVAALIKEIKRETPRATLLVLAVLPPVGLLLWAIQLDARLGWRSVVTIAFGATLLAGVFAMWAGGAMSAA</sequence>
<evidence type="ECO:0000256" key="1">
    <source>
        <dbReference type="SAM" id="Phobius"/>
    </source>
</evidence>
<reference evidence="2 3" key="1">
    <citation type="submission" date="2020-10" db="EMBL/GenBank/DDBJ databases">
        <title>Ca. Dormibacterota MAGs.</title>
        <authorList>
            <person name="Montgomery K."/>
        </authorList>
    </citation>
    <scope>NUCLEOTIDE SEQUENCE [LARGE SCALE GENOMIC DNA]</scope>
    <source>
        <strain evidence="2">Mitchell_Peninsula_5</strain>
    </source>
</reference>
<protein>
    <submittedName>
        <fullName evidence="2">Uncharacterized protein</fullName>
    </submittedName>
</protein>
<feature type="transmembrane region" description="Helical" evidence="1">
    <location>
        <begin position="23"/>
        <end position="45"/>
    </location>
</feature>
<keyword evidence="1" id="KW-0472">Membrane</keyword>
<gene>
    <name evidence="2" type="ORF">JF887_12240</name>
</gene>
<keyword evidence="1" id="KW-0812">Transmembrane</keyword>
<evidence type="ECO:0000313" key="2">
    <source>
        <dbReference type="EMBL" id="MBJ7610182.1"/>
    </source>
</evidence>
<feature type="transmembrane region" description="Helical" evidence="1">
    <location>
        <begin position="57"/>
        <end position="75"/>
    </location>
</feature>
<comment type="caution">
    <text evidence="2">The sequence shown here is derived from an EMBL/GenBank/DDBJ whole genome shotgun (WGS) entry which is preliminary data.</text>
</comment>
<dbReference type="Proteomes" id="UP000614410">
    <property type="component" value="Unassembled WGS sequence"/>
</dbReference>